<feature type="transmembrane region" description="Helical" evidence="6">
    <location>
        <begin position="210"/>
        <end position="229"/>
    </location>
</feature>
<dbReference type="OrthoDB" id="5429313at2"/>
<dbReference type="AlphaFoldDB" id="A0A517Z8T2"/>
<reference evidence="8 9" key="1">
    <citation type="submission" date="2019-02" db="EMBL/GenBank/DDBJ databases">
        <title>Deep-cultivation of Planctomycetes and their phenomic and genomic characterization uncovers novel biology.</title>
        <authorList>
            <person name="Wiegand S."/>
            <person name="Jogler M."/>
            <person name="Boedeker C."/>
            <person name="Pinto D."/>
            <person name="Vollmers J."/>
            <person name="Rivas-Marin E."/>
            <person name="Kohn T."/>
            <person name="Peeters S.H."/>
            <person name="Heuer A."/>
            <person name="Rast P."/>
            <person name="Oberbeckmann S."/>
            <person name="Bunk B."/>
            <person name="Jeske O."/>
            <person name="Meyerdierks A."/>
            <person name="Storesund J.E."/>
            <person name="Kallscheuer N."/>
            <person name="Luecker S."/>
            <person name="Lage O.M."/>
            <person name="Pohl T."/>
            <person name="Merkel B.J."/>
            <person name="Hornburger P."/>
            <person name="Mueller R.-W."/>
            <person name="Bruemmer F."/>
            <person name="Labrenz M."/>
            <person name="Spormann A.M."/>
            <person name="Op den Camp H."/>
            <person name="Overmann J."/>
            <person name="Amann R."/>
            <person name="Jetten M.S.M."/>
            <person name="Mascher T."/>
            <person name="Medema M.H."/>
            <person name="Devos D.P."/>
            <person name="Kaster A.-K."/>
            <person name="Ovreas L."/>
            <person name="Rohde M."/>
            <person name="Galperin M.Y."/>
            <person name="Jogler C."/>
        </authorList>
    </citation>
    <scope>NUCLEOTIDE SEQUENCE [LARGE SCALE GENOMIC DNA]</scope>
    <source>
        <strain evidence="8 9">Mal4</strain>
    </source>
</reference>
<feature type="transmembrane region" description="Helical" evidence="6">
    <location>
        <begin position="235"/>
        <end position="255"/>
    </location>
</feature>
<feature type="transmembrane region" description="Helical" evidence="6">
    <location>
        <begin position="585"/>
        <end position="603"/>
    </location>
</feature>
<dbReference type="InterPro" id="IPR004869">
    <property type="entry name" value="MMPL_dom"/>
</dbReference>
<evidence type="ECO:0000313" key="9">
    <source>
        <dbReference type="Proteomes" id="UP000320496"/>
    </source>
</evidence>
<comment type="subcellular location">
    <subcellularLocation>
        <location evidence="1">Cell membrane</location>
        <topology evidence="1">Multi-pass membrane protein</topology>
    </subcellularLocation>
</comment>
<dbReference type="RefSeq" id="WP_145370141.1">
    <property type="nucleotide sequence ID" value="NZ_CP036275.1"/>
</dbReference>
<dbReference type="EMBL" id="CP036275">
    <property type="protein sequence ID" value="QDU38900.1"/>
    <property type="molecule type" value="Genomic_DNA"/>
</dbReference>
<evidence type="ECO:0000256" key="2">
    <source>
        <dbReference type="ARBA" id="ARBA00022475"/>
    </source>
</evidence>
<organism evidence="8 9">
    <name type="scientific">Maioricimonas rarisocia</name>
    <dbReference type="NCBI Taxonomy" id="2528026"/>
    <lineage>
        <taxon>Bacteria</taxon>
        <taxon>Pseudomonadati</taxon>
        <taxon>Planctomycetota</taxon>
        <taxon>Planctomycetia</taxon>
        <taxon>Planctomycetales</taxon>
        <taxon>Planctomycetaceae</taxon>
        <taxon>Maioricimonas</taxon>
    </lineage>
</organism>
<feature type="transmembrane region" description="Helical" evidence="6">
    <location>
        <begin position="267"/>
        <end position="286"/>
    </location>
</feature>
<name>A0A517Z8T2_9PLAN</name>
<evidence type="ECO:0000313" key="8">
    <source>
        <dbReference type="EMBL" id="QDU38900.1"/>
    </source>
</evidence>
<evidence type="ECO:0000256" key="5">
    <source>
        <dbReference type="ARBA" id="ARBA00023136"/>
    </source>
</evidence>
<feature type="transmembrane region" description="Helical" evidence="6">
    <location>
        <begin position="20"/>
        <end position="36"/>
    </location>
</feature>
<dbReference type="Pfam" id="PF03176">
    <property type="entry name" value="MMPL"/>
    <property type="match status" value="2"/>
</dbReference>
<sequence>MTDGTPRNRLDRLAQLLLRYRVGLLIAGLLLTVLAIEPASRLELDESIESFYAEDDPYLAAWRDSKEWFGGDEFVLVAYSDPDILQTENLERLREFARELSEVPGIRPESTQSLASTLRPKDASLPVRLFLRFPITRDRLLEFSRHVLIGSDDETTAIVLRLMPEEQASVPRSETFARIRELAAAHDPPAYVAGEPVQVHDMFRYVEQDATTLGLASSGLLLLVILLLFRSIRWVVLPLLIVQVTLVWTRAALVLSGLKLSMVSSMLNSLVTIIGIATVTHVTVTWREFRKTMDRPEAFRQTFIRLAPAIFWTCVTTSIGFAALLSSQITPVRSFGIMMGMGTLLVLASTFLLLPGGILIGRFDTDPRSTPAEGRLLSGLAGITRWTARRPLIVSALALTLMGIAFAGFFRLRVETDFSKNFRDSSRLVQSLDYFESRLGGVGNWEVHFTAPEEIDQESLDRLRALAGDLRELQLDDGTRLTKVITLADGLDFIPGIAARTPQRKLSLLRDFQPEFVPGLYDQEAGKMRVVLRALEQQPAEVKLTLIDAVEEKSREHFPDARATGLYVLLAYLISSLLADQIVSFALAAAGIAIAMTIAFRNVWIGLISLVPNVFPILLVIGGMGWTGIPINIGTAMIASVSMGLTVDSSIHYLSGYRRARLAGADHFEAVRQTHGSVGRALVFANVALVLGFTVLSLSNFIPLIYFGVLVSVAMFGGLLGNLVLLPVLLRWVRWIPEAETADDATHLAAADATG</sequence>
<evidence type="ECO:0000256" key="4">
    <source>
        <dbReference type="ARBA" id="ARBA00022989"/>
    </source>
</evidence>
<feature type="domain" description="Membrane transport protein MMPL" evidence="7">
    <location>
        <begin position="548"/>
        <end position="730"/>
    </location>
</feature>
<dbReference type="KEGG" id="mri:Mal4_32320"/>
<keyword evidence="4 6" id="KW-1133">Transmembrane helix</keyword>
<dbReference type="SUPFAM" id="SSF82866">
    <property type="entry name" value="Multidrug efflux transporter AcrB transmembrane domain"/>
    <property type="match status" value="2"/>
</dbReference>
<feature type="transmembrane region" description="Helical" evidence="6">
    <location>
        <begin position="704"/>
        <end position="730"/>
    </location>
</feature>
<feature type="transmembrane region" description="Helical" evidence="6">
    <location>
        <begin position="306"/>
        <end position="325"/>
    </location>
</feature>
<feature type="transmembrane region" description="Helical" evidence="6">
    <location>
        <begin position="337"/>
        <end position="360"/>
    </location>
</feature>
<dbReference type="PANTHER" id="PTHR33406">
    <property type="entry name" value="MEMBRANE PROTEIN MJ1562-RELATED"/>
    <property type="match status" value="1"/>
</dbReference>
<dbReference type="Gene3D" id="1.20.1640.10">
    <property type="entry name" value="Multidrug efflux transporter AcrB transmembrane domain"/>
    <property type="match status" value="2"/>
</dbReference>
<feature type="transmembrane region" description="Helical" evidence="6">
    <location>
        <begin position="392"/>
        <end position="412"/>
    </location>
</feature>
<feature type="domain" description="Membrane transport protein MMPL" evidence="7">
    <location>
        <begin position="150"/>
        <end position="363"/>
    </location>
</feature>
<dbReference type="InterPro" id="IPR050545">
    <property type="entry name" value="Mycobact_MmpL"/>
</dbReference>
<gene>
    <name evidence="8" type="ORF">Mal4_32320</name>
</gene>
<proteinExistence type="predicted"/>
<evidence type="ECO:0000256" key="1">
    <source>
        <dbReference type="ARBA" id="ARBA00004651"/>
    </source>
</evidence>
<dbReference type="GO" id="GO:0005886">
    <property type="term" value="C:plasma membrane"/>
    <property type="evidence" value="ECO:0007669"/>
    <property type="project" value="UniProtKB-SubCell"/>
</dbReference>
<keyword evidence="2" id="KW-1003">Cell membrane</keyword>
<dbReference type="Proteomes" id="UP000320496">
    <property type="component" value="Chromosome"/>
</dbReference>
<feature type="transmembrane region" description="Helical" evidence="6">
    <location>
        <begin position="610"/>
        <end position="629"/>
    </location>
</feature>
<keyword evidence="5 6" id="KW-0472">Membrane</keyword>
<keyword evidence="3 6" id="KW-0812">Transmembrane</keyword>
<dbReference type="PANTHER" id="PTHR33406:SF12">
    <property type="entry name" value="BLR2997 PROTEIN"/>
    <property type="match status" value="1"/>
</dbReference>
<accession>A0A517Z8T2</accession>
<feature type="transmembrane region" description="Helical" evidence="6">
    <location>
        <begin position="635"/>
        <end position="657"/>
    </location>
</feature>
<protein>
    <submittedName>
        <fullName evidence="8">MMPL family protein</fullName>
    </submittedName>
</protein>
<evidence type="ECO:0000256" key="3">
    <source>
        <dbReference type="ARBA" id="ARBA00022692"/>
    </source>
</evidence>
<keyword evidence="9" id="KW-1185">Reference proteome</keyword>
<evidence type="ECO:0000256" key="6">
    <source>
        <dbReference type="SAM" id="Phobius"/>
    </source>
</evidence>
<evidence type="ECO:0000259" key="7">
    <source>
        <dbReference type="Pfam" id="PF03176"/>
    </source>
</evidence>
<feature type="transmembrane region" description="Helical" evidence="6">
    <location>
        <begin position="678"/>
        <end position="698"/>
    </location>
</feature>